<gene>
    <name evidence="2" type="ORF">CHF27_002855</name>
</gene>
<dbReference type="PROSITE" id="PS50943">
    <property type="entry name" value="HTH_CROC1"/>
    <property type="match status" value="1"/>
</dbReference>
<dbReference type="InterPro" id="IPR052345">
    <property type="entry name" value="Rad_response_metalloprotease"/>
</dbReference>
<dbReference type="Gene3D" id="1.10.260.40">
    <property type="entry name" value="lambda repressor-like DNA-binding domains"/>
    <property type="match status" value="1"/>
</dbReference>
<dbReference type="AlphaFoldDB" id="A0A371IVT7"/>
<protein>
    <submittedName>
        <fullName evidence="2">Transcriptional regulator</fullName>
    </submittedName>
</protein>
<accession>A0A371IVT7</accession>
<comment type="caution">
    <text evidence="2">The sequence shown here is derived from an EMBL/GenBank/DDBJ whole genome shotgun (WGS) entry which is preliminary data.</text>
</comment>
<dbReference type="RefSeq" id="WP_095405983.1">
    <property type="nucleotide sequence ID" value="NZ_NOJZ02000002.1"/>
</dbReference>
<dbReference type="InterPro" id="IPR001387">
    <property type="entry name" value="Cro/C1-type_HTH"/>
</dbReference>
<reference evidence="2 3" key="1">
    <citation type="journal article" date="2017" name="Genome Announc.">
        <title>Draft Genome Sequence of Romboutsia maritimum sp. nov. Strain CCRI-22766(T), Isolated from Coastal Estuarine Mud.</title>
        <authorList>
            <person name="Maheux A.F."/>
            <person name="Boudreau D.K."/>
            <person name="Berube E."/>
            <person name="Boissinot M."/>
            <person name="Raymond F."/>
            <person name="Brodeur S."/>
            <person name="Corbeil J."/>
            <person name="Brightwell G."/>
            <person name="Broda D."/>
            <person name="Omar R.F."/>
            <person name="Bergeron M.G."/>
        </authorList>
    </citation>
    <scope>NUCLEOTIDE SEQUENCE [LARGE SCALE GENOMIC DNA]</scope>
    <source>
        <strain evidence="2 3">CCRI-22766</strain>
    </source>
</reference>
<dbReference type="InterPro" id="IPR010982">
    <property type="entry name" value="Lambda_DNA-bd_dom_sf"/>
</dbReference>
<dbReference type="Proteomes" id="UP000243494">
    <property type="component" value="Unassembled WGS sequence"/>
</dbReference>
<organism evidence="2 3">
    <name type="scientific">Romboutsia maritimum</name>
    <dbReference type="NCBI Taxonomy" id="2020948"/>
    <lineage>
        <taxon>Bacteria</taxon>
        <taxon>Bacillati</taxon>
        <taxon>Bacillota</taxon>
        <taxon>Clostridia</taxon>
        <taxon>Peptostreptococcales</taxon>
        <taxon>Peptostreptococcaceae</taxon>
        <taxon>Romboutsia</taxon>
    </lineage>
</organism>
<evidence type="ECO:0000259" key="1">
    <source>
        <dbReference type="PROSITE" id="PS50943"/>
    </source>
</evidence>
<dbReference type="CDD" id="cd00093">
    <property type="entry name" value="HTH_XRE"/>
    <property type="match status" value="1"/>
</dbReference>
<keyword evidence="3" id="KW-1185">Reference proteome</keyword>
<evidence type="ECO:0000313" key="2">
    <source>
        <dbReference type="EMBL" id="RDY24597.1"/>
    </source>
</evidence>
<feature type="domain" description="HTH cro/C1-type" evidence="1">
    <location>
        <begin position="11"/>
        <end position="65"/>
    </location>
</feature>
<dbReference type="SMART" id="SM00530">
    <property type="entry name" value="HTH_XRE"/>
    <property type="match status" value="1"/>
</dbReference>
<dbReference type="OrthoDB" id="9816277at2"/>
<dbReference type="GO" id="GO:0003677">
    <property type="term" value="F:DNA binding"/>
    <property type="evidence" value="ECO:0007669"/>
    <property type="project" value="InterPro"/>
</dbReference>
<evidence type="ECO:0000313" key="3">
    <source>
        <dbReference type="Proteomes" id="UP000243494"/>
    </source>
</evidence>
<dbReference type="PANTHER" id="PTHR43236">
    <property type="entry name" value="ANTITOXIN HIGA1"/>
    <property type="match status" value="1"/>
</dbReference>
<dbReference type="Pfam" id="PF12844">
    <property type="entry name" value="HTH_19"/>
    <property type="match status" value="1"/>
</dbReference>
<dbReference type="SUPFAM" id="SSF47413">
    <property type="entry name" value="lambda repressor-like DNA-binding domains"/>
    <property type="match status" value="1"/>
</dbReference>
<proteinExistence type="predicted"/>
<dbReference type="PANTHER" id="PTHR43236:SF1">
    <property type="entry name" value="BLL7220 PROTEIN"/>
    <property type="match status" value="1"/>
</dbReference>
<sequence length="374" mass="43177">MKKELFNGKKLKVARIYRAKTVDQLAKEIGVNKKDILAFEDNKYVPTVENSLKLSNVLKFPREYFYQNENMKVTVESAHFNPQSTLPRVEEISYKEKLIMTHKIYSFMQDYIKYPELNLPDDLNRNEDVEVLASKLRRFWNLGDGPIGNMVSLLEVNGLILSAINIDRKGASPFTQKQTLNASTNYVISLGNDRKCATIRNYDLAYELSFIISNELRISAKNFEKDEFACAFLLPKETFLEDLVNPDDLDFYIELKKKWIVPISTMVFRAYQLGKINYKKYNYLMNEMQKQGWLNKEPLDDNIKGTNPQALKRGVELIFENNIMSSNTMVQNLNDAGIVLYPEDLEILMGLKEGTLGNNPKSKNGKVINFKGKR</sequence>
<name>A0A371IVT7_9FIRM</name>
<dbReference type="EMBL" id="NOJZ02000002">
    <property type="protein sequence ID" value="RDY24597.1"/>
    <property type="molecule type" value="Genomic_DNA"/>
</dbReference>